<dbReference type="GO" id="GO:0042026">
    <property type="term" value="P:protein refolding"/>
    <property type="evidence" value="ECO:0000318"/>
    <property type="project" value="GO_Central"/>
</dbReference>
<comment type="subcellular location">
    <subcellularLocation>
        <location evidence="1">Endoplasmic reticulum lumen</location>
    </subcellularLocation>
</comment>
<gene>
    <name evidence="5" type="ORF">LSAT_V11C300130790</name>
</gene>
<keyword evidence="2 4" id="KW-0547">Nucleotide-binding</keyword>
<dbReference type="Proteomes" id="UP000235145">
    <property type="component" value="Unassembled WGS sequence"/>
</dbReference>
<evidence type="ECO:0000256" key="1">
    <source>
        <dbReference type="ARBA" id="ARBA00004319"/>
    </source>
</evidence>
<dbReference type="PRINTS" id="PR00301">
    <property type="entry name" value="HEATSHOCK70"/>
</dbReference>
<dbReference type="GO" id="GO:0140662">
    <property type="term" value="F:ATP-dependent protein folding chaperone"/>
    <property type="evidence" value="ECO:0007669"/>
    <property type="project" value="InterPro"/>
</dbReference>
<sequence length="536" mass="58349">MSQRGKGAVIGIDLGTTYSCAGVWIPKKNRVEIIPNEQGNKITPSMVAFNDTEVLVGEGAKNQISRNPTNTIYGNGNNITLIGSESSKFSDVKRLIGSKFDEPQVHKDMESWPFKVIKGPSEKPSIVVELKGEEKKFAPEELSAMVLKKMKEACEEFLGTEVTDVVITVPAYFSNSQREATKKAGIIAGFNVMRLINEPTAAAIAYGVDNMTDYKDKNILVFDLGGGTFDISLLKVDKTGGIDVKAVGGDTHLGGEDFDVTLVNHCIKEFKKKHNDDISGNPKALARLKVACEKAKRDLSSTTLTSIEIDCLYNGIEFSTKISRGKFEELNSSFFDKCIQQVGRCLSDGKMQKEEVDEVVLVGGSSRIPKVQRMLEDFFNGKKLCKSMNGDEAIACGAAILAGRLSGFEKEKKQDMVLLDVTPLSLGIAVDIVEIGEKDCMSVVIPRNSSIPTSVKKIFYSQVNQRTARISVYQGEGVKVKDNILLGKFSLSSLTLGSNGDSELEVCFTIDVNGILLVSAEEMSSGLRNSITITKI</sequence>
<comment type="caution">
    <text evidence="5">The sequence shown here is derived from an EMBL/GenBank/DDBJ whole genome shotgun (WGS) entry which is preliminary data.</text>
</comment>
<protein>
    <recommendedName>
        <fullName evidence="7">Heat shock protein 70</fullName>
    </recommendedName>
</protein>
<accession>A0A9R1W108</accession>
<evidence type="ECO:0008006" key="7">
    <source>
        <dbReference type="Google" id="ProtNLM"/>
    </source>
</evidence>
<proteinExistence type="inferred from homology"/>
<dbReference type="Gene3D" id="3.30.30.30">
    <property type="match status" value="1"/>
</dbReference>
<dbReference type="SUPFAM" id="SSF100920">
    <property type="entry name" value="Heat shock protein 70kD (HSP70), peptide-binding domain"/>
    <property type="match status" value="1"/>
</dbReference>
<dbReference type="Gene3D" id="3.30.420.40">
    <property type="match status" value="2"/>
</dbReference>
<dbReference type="CDD" id="cd24028">
    <property type="entry name" value="ASKHA_NBD_HSP70_HSPA1-like"/>
    <property type="match status" value="1"/>
</dbReference>
<name>A0A9R1W108_LACSA</name>
<organism evidence="5 6">
    <name type="scientific">Lactuca sativa</name>
    <name type="common">Garden lettuce</name>
    <dbReference type="NCBI Taxonomy" id="4236"/>
    <lineage>
        <taxon>Eukaryota</taxon>
        <taxon>Viridiplantae</taxon>
        <taxon>Streptophyta</taxon>
        <taxon>Embryophyta</taxon>
        <taxon>Tracheophyta</taxon>
        <taxon>Spermatophyta</taxon>
        <taxon>Magnoliopsida</taxon>
        <taxon>eudicotyledons</taxon>
        <taxon>Gunneridae</taxon>
        <taxon>Pentapetalae</taxon>
        <taxon>asterids</taxon>
        <taxon>campanulids</taxon>
        <taxon>Asterales</taxon>
        <taxon>Asteraceae</taxon>
        <taxon>Cichorioideae</taxon>
        <taxon>Cichorieae</taxon>
        <taxon>Lactucinae</taxon>
        <taxon>Lactuca</taxon>
    </lineage>
</organism>
<dbReference type="InterPro" id="IPR018181">
    <property type="entry name" value="Heat_shock_70_CS"/>
</dbReference>
<dbReference type="Gene3D" id="2.60.34.10">
    <property type="entry name" value="Substrate Binding Domain Of DNAk, Chain A, domain 1"/>
    <property type="match status" value="1"/>
</dbReference>
<keyword evidence="3 4" id="KW-0067">ATP-binding</keyword>
<dbReference type="AlphaFoldDB" id="A0A9R1W108"/>
<dbReference type="EMBL" id="NBSK02000003">
    <property type="protein sequence ID" value="KAJ0217762.1"/>
    <property type="molecule type" value="Genomic_DNA"/>
</dbReference>
<evidence type="ECO:0000313" key="6">
    <source>
        <dbReference type="Proteomes" id="UP000235145"/>
    </source>
</evidence>
<dbReference type="GO" id="GO:0044183">
    <property type="term" value="F:protein folding chaperone"/>
    <property type="evidence" value="ECO:0000318"/>
    <property type="project" value="GO_Central"/>
</dbReference>
<evidence type="ECO:0000256" key="2">
    <source>
        <dbReference type="ARBA" id="ARBA00022741"/>
    </source>
</evidence>
<dbReference type="GO" id="GO:0031072">
    <property type="term" value="F:heat shock protein binding"/>
    <property type="evidence" value="ECO:0000318"/>
    <property type="project" value="GO_Central"/>
</dbReference>
<reference evidence="5 6" key="1">
    <citation type="journal article" date="2017" name="Nat. Commun.">
        <title>Genome assembly with in vitro proximity ligation data and whole-genome triplication in lettuce.</title>
        <authorList>
            <person name="Reyes-Chin-Wo S."/>
            <person name="Wang Z."/>
            <person name="Yang X."/>
            <person name="Kozik A."/>
            <person name="Arikit S."/>
            <person name="Song C."/>
            <person name="Xia L."/>
            <person name="Froenicke L."/>
            <person name="Lavelle D.O."/>
            <person name="Truco M.J."/>
            <person name="Xia R."/>
            <person name="Zhu S."/>
            <person name="Xu C."/>
            <person name="Xu H."/>
            <person name="Xu X."/>
            <person name="Cox K."/>
            <person name="Korf I."/>
            <person name="Meyers B.C."/>
            <person name="Michelmore R.W."/>
        </authorList>
    </citation>
    <scope>NUCLEOTIDE SEQUENCE [LARGE SCALE GENOMIC DNA]</scope>
    <source>
        <strain evidence="6">cv. Salinas</strain>
        <tissue evidence="5">Seedlings</tissue>
    </source>
</reference>
<dbReference type="Pfam" id="PF00012">
    <property type="entry name" value="HSP70"/>
    <property type="match status" value="1"/>
</dbReference>
<dbReference type="Gene3D" id="3.90.640.10">
    <property type="entry name" value="Actin, Chain A, domain 4"/>
    <property type="match status" value="1"/>
</dbReference>
<dbReference type="PROSITE" id="PS01036">
    <property type="entry name" value="HSP70_3"/>
    <property type="match status" value="1"/>
</dbReference>
<dbReference type="GO" id="GO:0005524">
    <property type="term" value="F:ATP binding"/>
    <property type="evidence" value="ECO:0007669"/>
    <property type="project" value="UniProtKB-KW"/>
</dbReference>
<dbReference type="GO" id="GO:0005788">
    <property type="term" value="C:endoplasmic reticulum lumen"/>
    <property type="evidence" value="ECO:0007669"/>
    <property type="project" value="UniProtKB-SubCell"/>
</dbReference>
<dbReference type="PROSITE" id="PS00297">
    <property type="entry name" value="HSP70_1"/>
    <property type="match status" value="1"/>
</dbReference>
<evidence type="ECO:0000256" key="4">
    <source>
        <dbReference type="RuleBase" id="RU003322"/>
    </source>
</evidence>
<dbReference type="SUPFAM" id="SSF53067">
    <property type="entry name" value="Actin-like ATPase domain"/>
    <property type="match status" value="2"/>
</dbReference>
<dbReference type="GO" id="GO:0016887">
    <property type="term" value="F:ATP hydrolysis activity"/>
    <property type="evidence" value="ECO:0000318"/>
    <property type="project" value="GO_Central"/>
</dbReference>
<comment type="similarity">
    <text evidence="4">Belongs to the heat shock protein 70 family.</text>
</comment>
<dbReference type="PROSITE" id="PS00329">
    <property type="entry name" value="HSP70_2"/>
    <property type="match status" value="1"/>
</dbReference>
<evidence type="ECO:0000313" key="5">
    <source>
        <dbReference type="EMBL" id="KAJ0217762.1"/>
    </source>
</evidence>
<dbReference type="FunFam" id="3.30.30.30:FF:000005">
    <property type="entry name" value="Heat shock protein ssb1"/>
    <property type="match status" value="1"/>
</dbReference>
<dbReference type="InterPro" id="IPR013126">
    <property type="entry name" value="Hsp_70_fam"/>
</dbReference>
<dbReference type="InterPro" id="IPR029047">
    <property type="entry name" value="HSP70_peptide-bd_sf"/>
</dbReference>
<dbReference type="FunFam" id="3.90.640.10:FF:000002">
    <property type="entry name" value="Heat shock 70 kDa"/>
    <property type="match status" value="1"/>
</dbReference>
<dbReference type="GO" id="GO:0005737">
    <property type="term" value="C:cytoplasm"/>
    <property type="evidence" value="ECO:0000318"/>
    <property type="project" value="GO_Central"/>
</dbReference>
<evidence type="ECO:0000256" key="3">
    <source>
        <dbReference type="ARBA" id="ARBA00022840"/>
    </source>
</evidence>
<dbReference type="InterPro" id="IPR043129">
    <property type="entry name" value="ATPase_NBD"/>
</dbReference>
<dbReference type="PANTHER" id="PTHR19375">
    <property type="entry name" value="HEAT SHOCK PROTEIN 70KDA"/>
    <property type="match status" value="1"/>
</dbReference>
<keyword evidence="6" id="KW-1185">Reference proteome</keyword>